<feature type="domain" description="PepSY" evidence="3">
    <location>
        <begin position="157"/>
        <end position="216"/>
    </location>
</feature>
<comment type="caution">
    <text evidence="4">The sequence shown here is derived from an EMBL/GenBank/DDBJ whole genome shotgun (WGS) entry which is preliminary data.</text>
</comment>
<feature type="chain" id="PRO_5045477573" description="PepSY domain-containing protein" evidence="2">
    <location>
        <begin position="33"/>
        <end position="218"/>
    </location>
</feature>
<evidence type="ECO:0000313" key="4">
    <source>
        <dbReference type="EMBL" id="GAA3705471.1"/>
    </source>
</evidence>
<feature type="signal peptide" evidence="2">
    <location>
        <begin position="1"/>
        <end position="32"/>
    </location>
</feature>
<feature type="region of interest" description="Disordered" evidence="1">
    <location>
        <begin position="40"/>
        <end position="86"/>
    </location>
</feature>
<dbReference type="Gene3D" id="3.10.450.40">
    <property type="match status" value="1"/>
</dbReference>
<evidence type="ECO:0000313" key="5">
    <source>
        <dbReference type="Proteomes" id="UP001500051"/>
    </source>
</evidence>
<keyword evidence="2" id="KW-0732">Signal</keyword>
<sequence length="218" mass="22038">MSVMPLAPRSTRRTAGLVAGLAALVLPLTACGSDDAATTPAPTDISIAPPTSTPAGSAPADPASPTASEAPTDAATSKRPSANGGLDALGAAKAAETGLADSTVVELSKDDDSGSSWEVLVRVGGGGRELQVDQDGEITGNQAESLSAVQRGNLPDVTVADAVRAAEQRVSGGEVTDAELTRENQRTVWDVSVEVAGGDDYELWIDASSGKVVRSERD</sequence>
<feature type="compositionally biased region" description="Low complexity" evidence="1">
    <location>
        <begin position="48"/>
        <end position="86"/>
    </location>
</feature>
<proteinExistence type="predicted"/>
<evidence type="ECO:0000256" key="2">
    <source>
        <dbReference type="SAM" id="SignalP"/>
    </source>
</evidence>
<evidence type="ECO:0000256" key="1">
    <source>
        <dbReference type="SAM" id="MobiDB-lite"/>
    </source>
</evidence>
<organism evidence="4 5">
    <name type="scientific">Microlunatus aurantiacus</name>
    <dbReference type="NCBI Taxonomy" id="446786"/>
    <lineage>
        <taxon>Bacteria</taxon>
        <taxon>Bacillati</taxon>
        <taxon>Actinomycetota</taxon>
        <taxon>Actinomycetes</taxon>
        <taxon>Propionibacteriales</taxon>
        <taxon>Propionibacteriaceae</taxon>
        <taxon>Microlunatus</taxon>
    </lineage>
</organism>
<name>A0ABP7DHD9_9ACTN</name>
<dbReference type="EMBL" id="BAAAYX010000009">
    <property type="protein sequence ID" value="GAA3705471.1"/>
    <property type="molecule type" value="Genomic_DNA"/>
</dbReference>
<dbReference type="Pfam" id="PF03413">
    <property type="entry name" value="PepSY"/>
    <property type="match status" value="1"/>
</dbReference>
<protein>
    <recommendedName>
        <fullName evidence="3">PepSY domain-containing protein</fullName>
    </recommendedName>
</protein>
<gene>
    <name evidence="4" type="ORF">GCM10022204_23720</name>
</gene>
<dbReference type="InterPro" id="IPR025711">
    <property type="entry name" value="PepSY"/>
</dbReference>
<accession>A0ABP7DHD9</accession>
<evidence type="ECO:0000259" key="3">
    <source>
        <dbReference type="Pfam" id="PF03413"/>
    </source>
</evidence>
<reference evidence="5" key="1">
    <citation type="journal article" date="2019" name="Int. J. Syst. Evol. Microbiol.">
        <title>The Global Catalogue of Microorganisms (GCM) 10K type strain sequencing project: providing services to taxonomists for standard genome sequencing and annotation.</title>
        <authorList>
            <consortium name="The Broad Institute Genomics Platform"/>
            <consortium name="The Broad Institute Genome Sequencing Center for Infectious Disease"/>
            <person name="Wu L."/>
            <person name="Ma J."/>
        </authorList>
    </citation>
    <scope>NUCLEOTIDE SEQUENCE [LARGE SCALE GENOMIC DNA]</scope>
    <source>
        <strain evidence="5">JCM 16548</strain>
    </source>
</reference>
<keyword evidence="5" id="KW-1185">Reference proteome</keyword>
<dbReference type="Proteomes" id="UP001500051">
    <property type="component" value="Unassembled WGS sequence"/>
</dbReference>